<keyword evidence="9 20" id="KW-0132">Cell division</keyword>
<keyword evidence="17 20" id="KW-0961">Cell wall biogenesis/degradation</keyword>
<dbReference type="InterPro" id="IPR016167">
    <property type="entry name" value="FAD-bd_PCMH_sub1"/>
</dbReference>
<keyword evidence="15 20" id="KW-0560">Oxidoreductase</keyword>
<comment type="function">
    <text evidence="2 20">Cell wall formation.</text>
</comment>
<comment type="catalytic activity">
    <reaction evidence="19 20">
        <text>UDP-N-acetyl-alpha-D-muramate + NADP(+) = UDP-N-acetyl-3-O-(1-carboxyvinyl)-alpha-D-glucosamine + NADPH + H(+)</text>
        <dbReference type="Rhea" id="RHEA:12248"/>
        <dbReference type="ChEBI" id="CHEBI:15378"/>
        <dbReference type="ChEBI" id="CHEBI:57783"/>
        <dbReference type="ChEBI" id="CHEBI:58349"/>
        <dbReference type="ChEBI" id="CHEBI:68483"/>
        <dbReference type="ChEBI" id="CHEBI:70757"/>
        <dbReference type="EC" id="1.3.1.98"/>
    </reaction>
</comment>
<dbReference type="EC" id="1.3.1.98" evidence="6 20"/>
<evidence type="ECO:0000256" key="15">
    <source>
        <dbReference type="ARBA" id="ARBA00023002"/>
    </source>
</evidence>
<dbReference type="GO" id="GO:0005829">
    <property type="term" value="C:cytosol"/>
    <property type="evidence" value="ECO:0007669"/>
    <property type="project" value="TreeGrafter"/>
</dbReference>
<feature type="domain" description="FAD-binding PCMH-type" evidence="21">
    <location>
        <begin position="19"/>
        <end position="191"/>
    </location>
</feature>
<evidence type="ECO:0000256" key="14">
    <source>
        <dbReference type="ARBA" id="ARBA00022984"/>
    </source>
</evidence>
<dbReference type="PANTHER" id="PTHR21071:SF4">
    <property type="entry name" value="UDP-N-ACETYLENOLPYRUVOYLGLUCOSAMINE REDUCTASE"/>
    <property type="match status" value="1"/>
</dbReference>
<reference evidence="22" key="1">
    <citation type="submission" date="2022-07" db="EMBL/GenBank/DDBJ databases">
        <title>Complete genome sequence of Salinispirillum sp. LH10-3-1 capable of multiple carbohydrate inversion isolated from a soda lake.</title>
        <authorList>
            <person name="Liu J."/>
            <person name="Zhai Y."/>
            <person name="Zhang H."/>
            <person name="Yang H."/>
            <person name="Qu J."/>
            <person name="Li J."/>
        </authorList>
    </citation>
    <scope>NUCLEOTIDE SEQUENCE</scope>
    <source>
        <strain evidence="22">LH 10-3-1</strain>
    </source>
</reference>
<evidence type="ECO:0000256" key="8">
    <source>
        <dbReference type="ARBA" id="ARBA00022490"/>
    </source>
</evidence>
<evidence type="ECO:0000256" key="17">
    <source>
        <dbReference type="ARBA" id="ARBA00023316"/>
    </source>
</evidence>
<evidence type="ECO:0000256" key="4">
    <source>
        <dbReference type="ARBA" id="ARBA00004752"/>
    </source>
</evidence>
<comment type="cofactor">
    <cofactor evidence="1 20">
        <name>FAD</name>
        <dbReference type="ChEBI" id="CHEBI:57692"/>
    </cofactor>
</comment>
<evidence type="ECO:0000259" key="21">
    <source>
        <dbReference type="PROSITE" id="PS51387"/>
    </source>
</evidence>
<dbReference type="NCBIfam" id="NF000755">
    <property type="entry name" value="PRK00046.1"/>
    <property type="match status" value="1"/>
</dbReference>
<dbReference type="AlphaFoldDB" id="A0AB38YBZ3"/>
<name>A0AB38YBZ3_9GAMM</name>
<evidence type="ECO:0000256" key="16">
    <source>
        <dbReference type="ARBA" id="ARBA00023306"/>
    </source>
</evidence>
<dbReference type="PROSITE" id="PS51387">
    <property type="entry name" value="FAD_PCMH"/>
    <property type="match status" value="1"/>
</dbReference>
<dbReference type="InterPro" id="IPR036318">
    <property type="entry name" value="FAD-bd_PCMH-like_sf"/>
</dbReference>
<comment type="subcellular location">
    <subcellularLocation>
        <location evidence="3 20">Cytoplasm</location>
    </subcellularLocation>
</comment>
<dbReference type="InterPro" id="IPR016169">
    <property type="entry name" value="FAD-bd_PCMH_sub2"/>
</dbReference>
<evidence type="ECO:0000256" key="6">
    <source>
        <dbReference type="ARBA" id="ARBA00012518"/>
    </source>
</evidence>
<accession>A0AB38YBZ3</accession>
<organism evidence="22">
    <name type="scientific">Salinispirillum sp. LH 10-3-1</name>
    <dbReference type="NCBI Taxonomy" id="2952525"/>
    <lineage>
        <taxon>Bacteria</taxon>
        <taxon>Pseudomonadati</taxon>
        <taxon>Pseudomonadota</taxon>
        <taxon>Gammaproteobacteria</taxon>
        <taxon>Oceanospirillales</taxon>
        <taxon>Saccharospirillaceae</taxon>
        <taxon>Salinispirillum</taxon>
    </lineage>
</organism>
<feature type="active site" evidence="20">
    <location>
        <position position="334"/>
    </location>
</feature>
<dbReference type="Gene3D" id="3.30.465.10">
    <property type="match status" value="1"/>
</dbReference>
<evidence type="ECO:0000256" key="3">
    <source>
        <dbReference type="ARBA" id="ARBA00004496"/>
    </source>
</evidence>
<sequence length="339" mass="36754">MMIPTLHADFDLQRYHTLACPSVAEYAVTVTERSHLSTALAWAKQRALPVQVIGEGSNLVPRDVVPGLTVINRLSGVRVLKQTADQVELRVAGGVSWHWLVLFCSAQHWYGLENLALIPGTVGAAPVQNIGAYGVELCDVFVSLDAVNIRSGEQHSFSAEDCQFGYRQSVFKGVEEGAWIITAVTLRLSRRFAPNLTYGPLADLNPASSAELIEHVIAVRQSKLPDPALIPNAGSFFTNPIIPIAQARSLQQTYAAMPVYPTADGEFAKVAAGWLIEQAGLRGDYAADTGIGPYEKQALVLVNPQRVASSKVMARAQEIAQIVEDKFGISIVPEPRLFP</sequence>
<evidence type="ECO:0000256" key="10">
    <source>
        <dbReference type="ARBA" id="ARBA00022630"/>
    </source>
</evidence>
<dbReference type="GO" id="GO:0051301">
    <property type="term" value="P:cell division"/>
    <property type="evidence" value="ECO:0007669"/>
    <property type="project" value="UniProtKB-KW"/>
</dbReference>
<dbReference type="Gene3D" id="3.90.78.10">
    <property type="entry name" value="UDP-N-acetylenolpyruvoylglucosamine reductase, C-terminal domain"/>
    <property type="match status" value="1"/>
</dbReference>
<protein>
    <recommendedName>
        <fullName evidence="7 20">UDP-N-acetylenolpyruvoylglucosamine reductase</fullName>
        <ecNumber evidence="6 20">1.3.1.98</ecNumber>
    </recommendedName>
    <alternativeName>
        <fullName evidence="18 20">UDP-N-acetylmuramate dehydrogenase</fullName>
    </alternativeName>
</protein>
<keyword evidence="16 20" id="KW-0131">Cell cycle</keyword>
<keyword evidence="10 20" id="KW-0285">Flavoprotein</keyword>
<evidence type="ECO:0000256" key="9">
    <source>
        <dbReference type="ARBA" id="ARBA00022618"/>
    </source>
</evidence>
<dbReference type="RefSeq" id="WP_304993966.1">
    <property type="nucleotide sequence ID" value="NZ_CP101717.1"/>
</dbReference>
<keyword evidence="11 20" id="KW-0274">FAD</keyword>
<keyword evidence="8 20" id="KW-0963">Cytoplasm</keyword>
<evidence type="ECO:0000256" key="7">
    <source>
        <dbReference type="ARBA" id="ARBA00015188"/>
    </source>
</evidence>
<dbReference type="GO" id="GO:0008360">
    <property type="term" value="P:regulation of cell shape"/>
    <property type="evidence" value="ECO:0007669"/>
    <property type="project" value="UniProtKB-KW"/>
</dbReference>
<dbReference type="InterPro" id="IPR006094">
    <property type="entry name" value="Oxid_FAD_bind_N"/>
</dbReference>
<gene>
    <name evidence="20 22" type="primary">murB</name>
    <name evidence="22" type="ORF">NFC81_08010</name>
</gene>
<dbReference type="GO" id="GO:0009252">
    <property type="term" value="P:peptidoglycan biosynthetic process"/>
    <property type="evidence" value="ECO:0007669"/>
    <property type="project" value="UniProtKB-UniRule"/>
</dbReference>
<dbReference type="InterPro" id="IPR036635">
    <property type="entry name" value="MurB_C_sf"/>
</dbReference>
<dbReference type="Gene3D" id="3.30.43.10">
    <property type="entry name" value="Uridine Diphospho-n-acetylenolpyruvylglucosamine Reductase, domain 2"/>
    <property type="match status" value="1"/>
</dbReference>
<evidence type="ECO:0000256" key="18">
    <source>
        <dbReference type="ARBA" id="ARBA00031026"/>
    </source>
</evidence>
<comment type="similarity">
    <text evidence="5 20">Belongs to the MurB family.</text>
</comment>
<dbReference type="GO" id="GO:0008762">
    <property type="term" value="F:UDP-N-acetylmuramate dehydrogenase activity"/>
    <property type="evidence" value="ECO:0007669"/>
    <property type="project" value="UniProtKB-UniRule"/>
</dbReference>
<evidence type="ECO:0000256" key="20">
    <source>
        <dbReference type="HAMAP-Rule" id="MF_00037"/>
    </source>
</evidence>
<dbReference type="Pfam" id="PF02873">
    <property type="entry name" value="MurB_C"/>
    <property type="match status" value="1"/>
</dbReference>
<proteinExistence type="inferred from homology"/>
<dbReference type="EMBL" id="CP101717">
    <property type="protein sequence ID" value="WLD56682.1"/>
    <property type="molecule type" value="Genomic_DNA"/>
</dbReference>
<dbReference type="PANTHER" id="PTHR21071">
    <property type="entry name" value="UDP-N-ACETYLENOLPYRUVOYLGLUCOSAMINE REDUCTASE"/>
    <property type="match status" value="1"/>
</dbReference>
<dbReference type="InterPro" id="IPR016166">
    <property type="entry name" value="FAD-bd_PCMH"/>
</dbReference>
<keyword evidence="12 20" id="KW-0521">NADP</keyword>
<evidence type="ECO:0000256" key="11">
    <source>
        <dbReference type="ARBA" id="ARBA00022827"/>
    </source>
</evidence>
<dbReference type="InterPro" id="IPR011601">
    <property type="entry name" value="MurB_C"/>
</dbReference>
<feature type="active site" description="Proton donor" evidence="20">
    <location>
        <position position="235"/>
    </location>
</feature>
<dbReference type="InterPro" id="IPR003170">
    <property type="entry name" value="MurB"/>
</dbReference>
<keyword evidence="14 20" id="KW-0573">Peptidoglycan synthesis</keyword>
<evidence type="ECO:0000256" key="13">
    <source>
        <dbReference type="ARBA" id="ARBA00022960"/>
    </source>
</evidence>
<dbReference type="GO" id="GO:0071555">
    <property type="term" value="P:cell wall organization"/>
    <property type="evidence" value="ECO:0007669"/>
    <property type="project" value="UniProtKB-KW"/>
</dbReference>
<dbReference type="Pfam" id="PF01565">
    <property type="entry name" value="FAD_binding_4"/>
    <property type="match status" value="1"/>
</dbReference>
<evidence type="ECO:0000256" key="5">
    <source>
        <dbReference type="ARBA" id="ARBA00010485"/>
    </source>
</evidence>
<evidence type="ECO:0000256" key="19">
    <source>
        <dbReference type="ARBA" id="ARBA00048914"/>
    </source>
</evidence>
<dbReference type="NCBIfam" id="TIGR00179">
    <property type="entry name" value="murB"/>
    <property type="match status" value="1"/>
</dbReference>
<feature type="active site" evidence="20">
    <location>
        <position position="167"/>
    </location>
</feature>
<evidence type="ECO:0000256" key="1">
    <source>
        <dbReference type="ARBA" id="ARBA00001974"/>
    </source>
</evidence>
<evidence type="ECO:0000313" key="22">
    <source>
        <dbReference type="EMBL" id="WLD56682.1"/>
    </source>
</evidence>
<evidence type="ECO:0000256" key="2">
    <source>
        <dbReference type="ARBA" id="ARBA00003921"/>
    </source>
</evidence>
<evidence type="ECO:0000256" key="12">
    <source>
        <dbReference type="ARBA" id="ARBA00022857"/>
    </source>
</evidence>
<dbReference type="SUPFAM" id="SSF56176">
    <property type="entry name" value="FAD-binding/transporter-associated domain-like"/>
    <property type="match status" value="1"/>
</dbReference>
<dbReference type="HAMAP" id="MF_00037">
    <property type="entry name" value="MurB"/>
    <property type="match status" value="1"/>
</dbReference>
<comment type="pathway">
    <text evidence="4 20">Cell wall biogenesis; peptidoglycan biosynthesis.</text>
</comment>
<dbReference type="GO" id="GO:0071949">
    <property type="term" value="F:FAD binding"/>
    <property type="evidence" value="ECO:0007669"/>
    <property type="project" value="InterPro"/>
</dbReference>
<keyword evidence="13 20" id="KW-0133">Cell shape</keyword>
<dbReference type="SUPFAM" id="SSF56194">
    <property type="entry name" value="Uridine diphospho-N-Acetylenolpyruvylglucosamine reductase, MurB, C-terminal domain"/>
    <property type="match status" value="1"/>
</dbReference>